<organism evidence="3 4">
    <name type="scientific">Hypsizygus marmoreus</name>
    <name type="common">White beech mushroom</name>
    <name type="synonym">Agaricus marmoreus</name>
    <dbReference type="NCBI Taxonomy" id="39966"/>
    <lineage>
        <taxon>Eukaryota</taxon>
        <taxon>Fungi</taxon>
        <taxon>Dikarya</taxon>
        <taxon>Basidiomycota</taxon>
        <taxon>Agaricomycotina</taxon>
        <taxon>Agaricomycetes</taxon>
        <taxon>Agaricomycetidae</taxon>
        <taxon>Agaricales</taxon>
        <taxon>Tricholomatineae</taxon>
        <taxon>Lyophyllaceae</taxon>
        <taxon>Hypsizygus</taxon>
    </lineage>
</organism>
<dbReference type="InterPro" id="IPR024986">
    <property type="entry name" value="Nipped-B_C"/>
</dbReference>
<comment type="caution">
    <text evidence="3">The sequence shown here is derived from an EMBL/GenBank/DDBJ whole genome shotgun (WGS) entry which is preliminary data.</text>
</comment>
<sequence>MPVALLQRWYSLVREKRASRQDFLKALVKVFQENSSQQASQLHSHRRNNPPPQPPAPPRMYFNKFLARICDFDEDTTG</sequence>
<protein>
    <recommendedName>
        <fullName evidence="2">Sister chromatid cohesion C-terminal domain-containing protein</fullName>
    </recommendedName>
</protein>
<dbReference type="Pfam" id="PF12830">
    <property type="entry name" value="Nipped-B_C"/>
    <property type="match status" value="1"/>
</dbReference>
<dbReference type="EMBL" id="LUEZ02000184">
    <property type="protein sequence ID" value="RDB15319.1"/>
    <property type="molecule type" value="Genomic_DNA"/>
</dbReference>
<feature type="domain" description="Sister chromatid cohesion C-terminal" evidence="2">
    <location>
        <begin position="4"/>
        <end position="42"/>
    </location>
</feature>
<reference evidence="3" key="1">
    <citation type="submission" date="2018-04" db="EMBL/GenBank/DDBJ databases">
        <title>Whole genome sequencing of Hypsizygus marmoreus.</title>
        <authorList>
            <person name="Choi I.-G."/>
            <person name="Min B."/>
            <person name="Kim J.-G."/>
            <person name="Kim S."/>
            <person name="Oh Y.-L."/>
            <person name="Kong W.-S."/>
            <person name="Park H."/>
            <person name="Jeong J."/>
            <person name="Song E.-S."/>
        </authorList>
    </citation>
    <scope>NUCLEOTIDE SEQUENCE [LARGE SCALE GENOMIC DNA]</scope>
    <source>
        <strain evidence="3">51987-8</strain>
    </source>
</reference>
<dbReference type="STRING" id="39966.A0A369IZZ2"/>
<feature type="region of interest" description="Disordered" evidence="1">
    <location>
        <begin position="35"/>
        <end position="58"/>
    </location>
</feature>
<evidence type="ECO:0000259" key="2">
    <source>
        <dbReference type="Pfam" id="PF12830"/>
    </source>
</evidence>
<feature type="compositionally biased region" description="Pro residues" evidence="1">
    <location>
        <begin position="49"/>
        <end position="58"/>
    </location>
</feature>
<name>A0A369IZZ2_HYPMA</name>
<evidence type="ECO:0000256" key="1">
    <source>
        <dbReference type="SAM" id="MobiDB-lite"/>
    </source>
</evidence>
<accession>A0A369IZZ2</accession>
<dbReference type="InParanoid" id="A0A369IZZ2"/>
<evidence type="ECO:0000313" key="3">
    <source>
        <dbReference type="EMBL" id="RDB15319.1"/>
    </source>
</evidence>
<proteinExistence type="predicted"/>
<keyword evidence="4" id="KW-1185">Reference proteome</keyword>
<gene>
    <name evidence="3" type="ORF">Hypma_004754</name>
</gene>
<dbReference type="OrthoDB" id="418242at2759"/>
<dbReference type="AlphaFoldDB" id="A0A369IZZ2"/>
<evidence type="ECO:0000313" key="4">
    <source>
        <dbReference type="Proteomes" id="UP000076154"/>
    </source>
</evidence>
<dbReference type="Proteomes" id="UP000076154">
    <property type="component" value="Unassembled WGS sequence"/>
</dbReference>